<name>A0A430UWP8_THESC</name>
<gene>
    <name evidence="2" type="ORF">CSW23_13010</name>
    <name evidence="1" type="ORF">CSW50_04295</name>
</gene>
<evidence type="ECO:0000313" key="2">
    <source>
        <dbReference type="EMBL" id="RTI13749.1"/>
    </source>
</evidence>
<protein>
    <submittedName>
        <fullName evidence="2">Uncharacterized protein</fullName>
    </submittedName>
</protein>
<accession>A0A430UWP8</accession>
<proteinExistence type="predicted"/>
<evidence type="ECO:0000313" key="4">
    <source>
        <dbReference type="Proteomes" id="UP000288082"/>
    </source>
</evidence>
<dbReference type="Proteomes" id="UP000288082">
    <property type="component" value="Unassembled WGS sequence"/>
</dbReference>
<comment type="caution">
    <text evidence="2">The sequence shown here is derived from an EMBL/GenBank/DDBJ whole genome shotgun (WGS) entry which is preliminary data.</text>
</comment>
<evidence type="ECO:0000313" key="1">
    <source>
        <dbReference type="EMBL" id="RTH03781.1"/>
    </source>
</evidence>
<sequence>MVLFGLVLLAYRLWPRRPAACPACGLPRGLAEEVRRHGRFCPHVASRACPFDPRKGVYRLRR</sequence>
<dbReference type="EMBL" id="PELM01000107">
    <property type="protein sequence ID" value="RTH03781.1"/>
    <property type="molecule type" value="Genomic_DNA"/>
</dbReference>
<dbReference type="AlphaFoldDB" id="A0A430UWP8"/>
<evidence type="ECO:0000313" key="3">
    <source>
        <dbReference type="Proteomes" id="UP000288073"/>
    </source>
</evidence>
<reference evidence="3 4" key="1">
    <citation type="journal article" date="2019" name="Extremophiles">
        <title>Biogeography of thermophiles and predominance of Thermus scotoductus in domestic water heaters.</title>
        <authorList>
            <person name="Wilpiszeski R.L."/>
            <person name="Zhang Z."/>
            <person name="House C.H."/>
        </authorList>
    </citation>
    <scope>NUCLEOTIDE SEQUENCE [LARGE SCALE GENOMIC DNA]</scope>
    <source>
        <strain evidence="2 3">10_S10</strain>
        <strain evidence="1 4">38_S38</strain>
    </source>
</reference>
<dbReference type="EMBL" id="PEMN01000388">
    <property type="protein sequence ID" value="RTI13749.1"/>
    <property type="molecule type" value="Genomic_DNA"/>
</dbReference>
<dbReference type="Proteomes" id="UP000288073">
    <property type="component" value="Unassembled WGS sequence"/>
</dbReference>
<organism evidence="2 3">
    <name type="scientific">Thermus scotoductus</name>
    <dbReference type="NCBI Taxonomy" id="37636"/>
    <lineage>
        <taxon>Bacteria</taxon>
        <taxon>Thermotogati</taxon>
        <taxon>Deinococcota</taxon>
        <taxon>Deinococci</taxon>
        <taxon>Thermales</taxon>
        <taxon>Thermaceae</taxon>
        <taxon>Thermus</taxon>
    </lineage>
</organism>